<protein>
    <submittedName>
        <fullName evidence="1">Uncharacterized protein</fullName>
    </submittedName>
</protein>
<organism evidence="1 2">
    <name type="scientific">Blyttiomyces helicus</name>
    <dbReference type="NCBI Taxonomy" id="388810"/>
    <lineage>
        <taxon>Eukaryota</taxon>
        <taxon>Fungi</taxon>
        <taxon>Fungi incertae sedis</taxon>
        <taxon>Chytridiomycota</taxon>
        <taxon>Chytridiomycota incertae sedis</taxon>
        <taxon>Chytridiomycetes</taxon>
        <taxon>Chytridiomycetes incertae sedis</taxon>
        <taxon>Blyttiomyces</taxon>
    </lineage>
</organism>
<dbReference type="EMBL" id="KZ998062">
    <property type="protein sequence ID" value="RKO86604.1"/>
    <property type="molecule type" value="Genomic_DNA"/>
</dbReference>
<dbReference type="Proteomes" id="UP000269721">
    <property type="component" value="Unassembled WGS sequence"/>
</dbReference>
<proteinExistence type="predicted"/>
<reference evidence="2" key="1">
    <citation type="journal article" date="2018" name="Nat. Microbiol.">
        <title>Leveraging single-cell genomics to expand the fungal tree of life.</title>
        <authorList>
            <person name="Ahrendt S.R."/>
            <person name="Quandt C.A."/>
            <person name="Ciobanu D."/>
            <person name="Clum A."/>
            <person name="Salamov A."/>
            <person name="Andreopoulos B."/>
            <person name="Cheng J.F."/>
            <person name="Woyke T."/>
            <person name="Pelin A."/>
            <person name="Henrissat B."/>
            <person name="Reynolds N.K."/>
            <person name="Benny G.L."/>
            <person name="Smith M.E."/>
            <person name="James T.Y."/>
            <person name="Grigoriev I.V."/>
        </authorList>
    </citation>
    <scope>NUCLEOTIDE SEQUENCE [LARGE SCALE GENOMIC DNA]</scope>
</reference>
<name>A0A4P9W3A5_9FUNG</name>
<sequence length="152" mass="17254">MTPLMMRAAAFKPPASLFANRSRFPMQRQLLRRIPDHVLPGPAIRANFVIANQLHSWSSIAAAGGSHDDFAQRPEAEYRPLSEIEVQTTAALVKTIHQRGSQLYFNRADVHKFFCEEKIDELVHIFTKLSAMPLTMQSAEVARINKRREELG</sequence>
<accession>A0A4P9W3A5</accession>
<gene>
    <name evidence="1" type="ORF">BDK51DRAFT_32806</name>
</gene>
<evidence type="ECO:0000313" key="2">
    <source>
        <dbReference type="Proteomes" id="UP000269721"/>
    </source>
</evidence>
<feature type="non-terminal residue" evidence="1">
    <location>
        <position position="152"/>
    </location>
</feature>
<keyword evidence="2" id="KW-1185">Reference proteome</keyword>
<dbReference type="AlphaFoldDB" id="A0A4P9W3A5"/>
<evidence type="ECO:0000313" key="1">
    <source>
        <dbReference type="EMBL" id="RKO86604.1"/>
    </source>
</evidence>